<gene>
    <name evidence="1" type="ORF">SAC06_07105</name>
</gene>
<accession>A0AAU7V6G1</accession>
<proteinExistence type="predicted"/>
<name>A0AAU7V6G1_9ACTO</name>
<dbReference type="KEGG" id="sapp:SAC06_07105"/>
<dbReference type="AlphaFoldDB" id="A0AAU7V6G1"/>
<evidence type="ECO:0008006" key="2">
    <source>
        <dbReference type="Google" id="ProtNLM"/>
    </source>
</evidence>
<evidence type="ECO:0000313" key="1">
    <source>
        <dbReference type="EMBL" id="XBW07412.1"/>
    </source>
</evidence>
<dbReference type="RefSeq" id="WP_350257618.1">
    <property type="nucleotide sequence ID" value="NZ_CP138335.1"/>
</dbReference>
<sequence length="295" mass="32881">MSILLLAGCSAQVPDGQSAPTSGERPAEAGGGVQVLVQKDISTWALPSDAYNPPPFALEDYAVDLQAEPCLEAAGITFRMVRFDPSGPAPKTMNGSQRRLFNQEIAAEFGYHEQLDPRVRMEDRTRNNASDELNDPQTWETWNNCRQQALQDLGGDPNQDVFSFGFPVDSADRDPAVKEAAVRWRECMEPLGIPDLPPDATPLTGLPTDSQYSEWGLNQDVAPWEIPPPSAEEIKVAVYDAQCRDSSGWSQARYDAEWDAEVSYLTKHYRQLEASRQKYEAQKEAYLKIVQERGQ</sequence>
<dbReference type="EMBL" id="CP138335">
    <property type="protein sequence ID" value="XBW07412.1"/>
    <property type="molecule type" value="Genomic_DNA"/>
</dbReference>
<organism evidence="1">
    <name type="scientific">Scrofimicrobium appendicitidis</name>
    <dbReference type="NCBI Taxonomy" id="3079930"/>
    <lineage>
        <taxon>Bacteria</taxon>
        <taxon>Bacillati</taxon>
        <taxon>Actinomycetota</taxon>
        <taxon>Actinomycetes</taxon>
        <taxon>Actinomycetales</taxon>
        <taxon>Actinomycetaceae</taxon>
        <taxon>Scrofimicrobium</taxon>
    </lineage>
</organism>
<protein>
    <recommendedName>
        <fullName evidence="2">Sulfatase-modifying factor enzyme domain-containing protein</fullName>
    </recommendedName>
</protein>
<reference evidence="1" key="1">
    <citation type="submission" date="2023-11" db="EMBL/GenBank/DDBJ databases">
        <title>Scrofimicrobium hongkongense sp. nov., isolated from a patient with peritonitis.</title>
        <authorList>
            <person name="Lao H.Y."/>
            <person name="Wong A.Y.P."/>
            <person name="Ng T.L."/>
            <person name="Wong R.Y.L."/>
            <person name="Yau M.C.Y."/>
            <person name="Lam J.Y.W."/>
            <person name="Siu G.K.H."/>
        </authorList>
    </citation>
    <scope>NUCLEOTIDE SEQUENCE</scope>
    <source>
        <strain evidence="1">R131</strain>
    </source>
</reference>